<name>A0AAV6RU19_SOLSE</name>
<evidence type="ECO:0000313" key="2">
    <source>
        <dbReference type="Proteomes" id="UP000693946"/>
    </source>
</evidence>
<gene>
    <name evidence="1" type="ORF">JOB18_026881</name>
</gene>
<dbReference type="EMBL" id="JAGKHQ010000009">
    <property type="protein sequence ID" value="KAG7508868.1"/>
    <property type="molecule type" value="Genomic_DNA"/>
</dbReference>
<comment type="caution">
    <text evidence="1">The sequence shown here is derived from an EMBL/GenBank/DDBJ whole genome shotgun (WGS) entry which is preliminary data.</text>
</comment>
<accession>A0AAV6RU19</accession>
<dbReference type="Proteomes" id="UP000693946">
    <property type="component" value="Linkage Group LG17"/>
</dbReference>
<evidence type="ECO:0000313" key="1">
    <source>
        <dbReference type="EMBL" id="KAG7508868.1"/>
    </source>
</evidence>
<keyword evidence="2" id="KW-1185">Reference proteome</keyword>
<organism evidence="1 2">
    <name type="scientific">Solea senegalensis</name>
    <name type="common">Senegalese sole</name>
    <dbReference type="NCBI Taxonomy" id="28829"/>
    <lineage>
        <taxon>Eukaryota</taxon>
        <taxon>Metazoa</taxon>
        <taxon>Chordata</taxon>
        <taxon>Craniata</taxon>
        <taxon>Vertebrata</taxon>
        <taxon>Euteleostomi</taxon>
        <taxon>Actinopterygii</taxon>
        <taxon>Neopterygii</taxon>
        <taxon>Teleostei</taxon>
        <taxon>Neoteleostei</taxon>
        <taxon>Acanthomorphata</taxon>
        <taxon>Carangaria</taxon>
        <taxon>Pleuronectiformes</taxon>
        <taxon>Pleuronectoidei</taxon>
        <taxon>Soleidae</taxon>
        <taxon>Solea</taxon>
    </lineage>
</organism>
<sequence>MSASGKQMILQRLEVCILPPLNLECDCLPLRGVCGAVGDSDVLSSSSACMSSSLLPQCPPVCVADISGSLRMKTHTSRCSVPPLVEKGR</sequence>
<proteinExistence type="predicted"/>
<dbReference type="AlphaFoldDB" id="A0AAV6RU19"/>
<reference evidence="1 2" key="1">
    <citation type="journal article" date="2021" name="Sci. Rep.">
        <title>Chromosome anchoring in Senegalese sole (Solea senegalensis) reveals sex-associated markers and genome rearrangements in flatfish.</title>
        <authorList>
            <person name="Guerrero-Cozar I."/>
            <person name="Gomez-Garrido J."/>
            <person name="Berbel C."/>
            <person name="Martinez-Blanch J.F."/>
            <person name="Alioto T."/>
            <person name="Claros M.G."/>
            <person name="Gagnaire P.A."/>
            <person name="Manchado M."/>
        </authorList>
    </citation>
    <scope>NUCLEOTIDE SEQUENCE [LARGE SCALE GENOMIC DNA]</scope>
    <source>
        <strain evidence="1">Sse05_10M</strain>
    </source>
</reference>
<protein>
    <submittedName>
        <fullName evidence="1">Uncharacterized protein</fullName>
    </submittedName>
</protein>